<dbReference type="NCBIfam" id="TIGR00552">
    <property type="entry name" value="nadE"/>
    <property type="match status" value="1"/>
</dbReference>
<evidence type="ECO:0000313" key="11">
    <source>
        <dbReference type="EMBL" id="KYG71806.1"/>
    </source>
</evidence>
<comment type="function">
    <text evidence="7">Catalyzes the ATP-dependent amidation of deamido-NAD to form NAD. Uses L-glutamine as a nitrogen source.</text>
</comment>
<proteinExistence type="inferred from homology"/>
<feature type="active site" description="Nucleophile; for glutaminase activity" evidence="7">
    <location>
        <position position="163"/>
    </location>
</feature>
<evidence type="ECO:0000313" key="12">
    <source>
        <dbReference type="Proteomes" id="UP000075606"/>
    </source>
</evidence>
<dbReference type="GO" id="GO:0003952">
    <property type="term" value="F:NAD+ synthase (glutamine-hydrolyzing) activity"/>
    <property type="evidence" value="ECO:0007669"/>
    <property type="project" value="UniProtKB-UniRule"/>
</dbReference>
<dbReference type="AlphaFoldDB" id="A0A150WZF2"/>
<feature type="active site" description="Proton acceptor; for glutaminase activity" evidence="7">
    <location>
        <position position="44"/>
    </location>
</feature>
<dbReference type="EC" id="6.3.5.1" evidence="7 8"/>
<dbReference type="PROSITE" id="PS50263">
    <property type="entry name" value="CN_HYDROLASE"/>
    <property type="match status" value="1"/>
</dbReference>
<feature type="binding site" evidence="7">
    <location>
        <position position="448"/>
    </location>
    <ligand>
        <name>ATP</name>
        <dbReference type="ChEBI" id="CHEBI:30616"/>
    </ligand>
</feature>
<dbReference type="Gene3D" id="3.60.110.10">
    <property type="entry name" value="Carbon-nitrogen hydrolase"/>
    <property type="match status" value="1"/>
</dbReference>
<accession>A0A150WZF2</accession>
<dbReference type="InterPro" id="IPR014729">
    <property type="entry name" value="Rossmann-like_a/b/a_fold"/>
</dbReference>
<evidence type="ECO:0000256" key="2">
    <source>
        <dbReference type="ARBA" id="ARBA00007145"/>
    </source>
</evidence>
<evidence type="ECO:0000256" key="8">
    <source>
        <dbReference type="PIRNR" id="PIRNR006630"/>
    </source>
</evidence>
<comment type="catalytic activity">
    <reaction evidence="7 8">
        <text>deamido-NAD(+) + L-glutamine + ATP + H2O = L-glutamate + AMP + diphosphate + NAD(+) + H(+)</text>
        <dbReference type="Rhea" id="RHEA:24384"/>
        <dbReference type="ChEBI" id="CHEBI:15377"/>
        <dbReference type="ChEBI" id="CHEBI:15378"/>
        <dbReference type="ChEBI" id="CHEBI:29985"/>
        <dbReference type="ChEBI" id="CHEBI:30616"/>
        <dbReference type="ChEBI" id="CHEBI:33019"/>
        <dbReference type="ChEBI" id="CHEBI:57540"/>
        <dbReference type="ChEBI" id="CHEBI:58359"/>
        <dbReference type="ChEBI" id="CHEBI:58437"/>
        <dbReference type="ChEBI" id="CHEBI:456215"/>
        <dbReference type="EC" id="6.3.5.1"/>
    </reaction>
</comment>
<dbReference type="CDD" id="cd07570">
    <property type="entry name" value="GAT_Gln-NAD-synth"/>
    <property type="match status" value="1"/>
</dbReference>
<dbReference type="PANTHER" id="PTHR23090:SF9">
    <property type="entry name" value="GLUTAMINE-DEPENDENT NAD(+) SYNTHETASE"/>
    <property type="match status" value="1"/>
</dbReference>
<comment type="similarity">
    <text evidence="2 7 8">In the C-terminal section; belongs to the NAD synthetase family.</text>
</comment>
<comment type="caution">
    <text evidence="7">Lacks conserved residue(s) required for the propagation of feature annotation.</text>
</comment>
<keyword evidence="4 7" id="KW-0547">Nucleotide-binding</keyword>
<keyword evidence="6 7" id="KW-0520">NAD</keyword>
<feature type="binding site" evidence="7">
    <location>
        <position position="191"/>
    </location>
    <ligand>
        <name>L-glutamine</name>
        <dbReference type="ChEBI" id="CHEBI:58359"/>
    </ligand>
</feature>
<dbReference type="Pfam" id="PF00795">
    <property type="entry name" value="CN_hydrolase"/>
    <property type="match status" value="1"/>
</dbReference>
<evidence type="ECO:0000256" key="7">
    <source>
        <dbReference type="HAMAP-Rule" id="MF_02090"/>
    </source>
</evidence>
<dbReference type="InterPro" id="IPR036526">
    <property type="entry name" value="C-N_Hydrolase_sf"/>
</dbReference>
<dbReference type="HAMAP" id="MF_02090">
    <property type="entry name" value="NadE_glutamine_dep"/>
    <property type="match status" value="1"/>
</dbReference>
<gene>
    <name evidence="7" type="primary">nadE</name>
    <name evidence="11" type="ORF">AWW68_17475</name>
</gene>
<keyword evidence="5 7" id="KW-0067">ATP-binding</keyword>
<dbReference type="GO" id="GO:0004359">
    <property type="term" value="F:glutaminase activity"/>
    <property type="evidence" value="ECO:0007669"/>
    <property type="project" value="InterPro"/>
</dbReference>
<reference evidence="11 12" key="1">
    <citation type="submission" date="2016-01" db="EMBL/GenBank/DDBJ databases">
        <title>Genome sequencing of Roseivirga spongicola UST030701-084.</title>
        <authorList>
            <person name="Selvaratnam C."/>
            <person name="Thevarajoo S."/>
            <person name="Goh K.M."/>
            <person name="Ee R."/>
            <person name="Chan K.-G."/>
            <person name="Chong C.S."/>
        </authorList>
    </citation>
    <scope>NUCLEOTIDE SEQUENCE [LARGE SCALE GENOMIC DNA]</scope>
    <source>
        <strain evidence="11 12">UST030701-084</strain>
    </source>
</reference>
<evidence type="ECO:0000256" key="4">
    <source>
        <dbReference type="ARBA" id="ARBA00022741"/>
    </source>
</evidence>
<dbReference type="GO" id="GO:0005524">
    <property type="term" value="F:ATP binding"/>
    <property type="evidence" value="ECO:0007669"/>
    <property type="project" value="UniProtKB-UniRule"/>
</dbReference>
<dbReference type="PANTHER" id="PTHR23090">
    <property type="entry name" value="NH 3 /GLUTAMINE-DEPENDENT NAD + SYNTHETASE"/>
    <property type="match status" value="1"/>
</dbReference>
<comment type="pathway">
    <text evidence="1 7 8">Cofactor biosynthesis; NAD(+) biosynthesis; NAD(+) from deamido-NAD(+) (L-Gln route): step 1/1.</text>
</comment>
<dbReference type="CDD" id="cd00553">
    <property type="entry name" value="NAD_synthase"/>
    <property type="match status" value="1"/>
</dbReference>
<dbReference type="SUPFAM" id="SSF52402">
    <property type="entry name" value="Adenine nucleotide alpha hydrolases-like"/>
    <property type="match status" value="1"/>
</dbReference>
<dbReference type="EMBL" id="LRPC01000031">
    <property type="protein sequence ID" value="KYG71806.1"/>
    <property type="molecule type" value="Genomic_DNA"/>
</dbReference>
<dbReference type="GO" id="GO:0005737">
    <property type="term" value="C:cytoplasm"/>
    <property type="evidence" value="ECO:0007669"/>
    <property type="project" value="InterPro"/>
</dbReference>
<dbReference type="UniPathway" id="UPA00253">
    <property type="reaction ID" value="UER00334"/>
</dbReference>
<dbReference type="STRING" id="333140.AWW68_17475"/>
<dbReference type="Pfam" id="PF02540">
    <property type="entry name" value="NAD_synthase"/>
    <property type="match status" value="1"/>
</dbReference>
<keyword evidence="3 7" id="KW-0436">Ligase</keyword>
<evidence type="ECO:0000256" key="5">
    <source>
        <dbReference type="ARBA" id="ARBA00022840"/>
    </source>
</evidence>
<dbReference type="RefSeq" id="WP_068224814.1">
    <property type="nucleotide sequence ID" value="NZ_CP139724.1"/>
</dbReference>
<evidence type="ECO:0000256" key="1">
    <source>
        <dbReference type="ARBA" id="ARBA00005188"/>
    </source>
</evidence>
<evidence type="ECO:0000256" key="3">
    <source>
        <dbReference type="ARBA" id="ARBA00022598"/>
    </source>
</evidence>
<evidence type="ECO:0000256" key="9">
    <source>
        <dbReference type="RuleBase" id="RU003811"/>
    </source>
</evidence>
<dbReference type="Gene3D" id="3.40.50.620">
    <property type="entry name" value="HUPs"/>
    <property type="match status" value="1"/>
</dbReference>
<feature type="binding site" evidence="7">
    <location>
        <position position="576"/>
    </location>
    <ligand>
        <name>deamido-NAD(+)</name>
        <dbReference type="ChEBI" id="CHEBI:58437"/>
        <note>ligand shared between two neighboring subunits</note>
    </ligand>
</feature>
<feature type="binding site" evidence="7">
    <location>
        <position position="453"/>
    </location>
    <ligand>
        <name>deamido-NAD(+)</name>
        <dbReference type="ChEBI" id="CHEBI:58437"/>
        <note>ligand shared between two neighboring subunits</note>
    </ligand>
</feature>
<comment type="similarity">
    <text evidence="9">Belongs to the NAD synthetase family.</text>
</comment>
<feature type="domain" description="CN hydrolase" evidence="10">
    <location>
        <begin position="4"/>
        <end position="264"/>
    </location>
</feature>
<dbReference type="InterPro" id="IPR003010">
    <property type="entry name" value="C-N_Hydrolase"/>
</dbReference>
<organism evidence="11 12">
    <name type="scientific">Roseivirga spongicola</name>
    <dbReference type="NCBI Taxonomy" id="333140"/>
    <lineage>
        <taxon>Bacteria</taxon>
        <taxon>Pseudomonadati</taxon>
        <taxon>Bacteroidota</taxon>
        <taxon>Cytophagia</taxon>
        <taxon>Cytophagales</taxon>
        <taxon>Roseivirgaceae</taxon>
        <taxon>Roseivirga</taxon>
    </lineage>
</organism>
<dbReference type="InterPro" id="IPR003694">
    <property type="entry name" value="NAD_synthase"/>
</dbReference>
<dbReference type="GO" id="GO:0009435">
    <property type="term" value="P:NAD+ biosynthetic process"/>
    <property type="evidence" value="ECO:0007669"/>
    <property type="project" value="UniProtKB-UniRule"/>
</dbReference>
<dbReference type="SUPFAM" id="SSF56317">
    <property type="entry name" value="Carbon-nitrogen hydrolase"/>
    <property type="match status" value="1"/>
</dbReference>
<feature type="binding site" evidence="7">
    <location>
        <position position="424"/>
    </location>
    <ligand>
        <name>deamido-NAD(+)</name>
        <dbReference type="ChEBI" id="CHEBI:58437"/>
        <note>ligand shared between two neighboring subunits</note>
    </ligand>
</feature>
<evidence type="ECO:0000256" key="6">
    <source>
        <dbReference type="ARBA" id="ARBA00023027"/>
    </source>
</evidence>
<dbReference type="OrthoDB" id="9803818at2"/>
<keyword evidence="12" id="KW-1185">Reference proteome</keyword>
<feature type="active site" description="For glutaminase activity" evidence="7">
    <location>
        <position position="111"/>
    </location>
</feature>
<comment type="caution">
    <text evidence="11">The sequence shown here is derived from an EMBL/GenBank/DDBJ whole genome shotgun (WGS) entry which is preliminary data.</text>
</comment>
<name>A0A150WZF2_9BACT</name>
<sequence length="613" mass="69645">MRKYRIGGATVNQTPLDWKGNIQRLKKVLQEARQHKVEILCLPELSITSYGCEDLFLSDWLPKKALTFIPELIAETEGLLTTFNLPIRHNGTLYNCSLLVQNKEIMGIYAKQYMALDGVHYEPRWFNPWPIGLVEEFEIEGRNYPIGDITFDFEDWKIGLEICEDAWRGDVRPACRLVEKGVNLILNPSASHFAMKKTLERIALVEKSSSEFNCTYVYANLLGNEAGRMIYDGEILISQRGDILLRNELLSFKSHQLVYGDFYPDQSTEKDETLIAPVEPKEIEFPKASALALYDYMRKSRTKGYTLSLSGGADSATCAIMVAEMVKRGVAALGADEFCKSIGFATLNEKSEKGIVKAIFNTAYQGTVNSSDTTLNAAKYLADSIGAKFYSWNIDSTVNANTDIIENALGRELTWEQDDLALQNIQARSRSPIIWMLTNITNTLLLTTSNRSEGDVGYATMDGDTSGSLAPISSVDKHFIRQWLVYAENELGYDGLKYINKLPPTAELRPQDQKQTDEDDLMPYHIMVEIEKLAIRDHKSPLEVFNALKDANLEAEDLLKQHIKKFYQLWSRNQWKRERLAPAFHLDEFNVDPRTWCRFPILSAGFVEELQEL</sequence>
<dbReference type="GO" id="GO:0008795">
    <property type="term" value="F:NAD+ synthase activity"/>
    <property type="evidence" value="ECO:0007669"/>
    <property type="project" value="UniProtKB-UniRule"/>
</dbReference>
<protein>
    <recommendedName>
        <fullName evidence="7 8">Glutamine-dependent NAD(+) synthetase</fullName>
        <ecNumber evidence="7 8">6.3.5.1</ecNumber>
    </recommendedName>
    <alternativeName>
        <fullName evidence="7 8">NAD(+) synthase [glutamine-hydrolyzing]</fullName>
    </alternativeName>
</protein>
<evidence type="ECO:0000259" key="10">
    <source>
        <dbReference type="PROSITE" id="PS50263"/>
    </source>
</evidence>
<dbReference type="InterPro" id="IPR014445">
    <property type="entry name" value="Gln-dep_NAD_synthase"/>
</dbReference>
<dbReference type="InterPro" id="IPR022310">
    <property type="entry name" value="NAD/GMP_synthase"/>
</dbReference>
<dbReference type="PIRSF" id="PIRSF006630">
    <property type="entry name" value="NADS_GAT"/>
    <property type="match status" value="1"/>
</dbReference>
<feature type="binding site" evidence="7">
    <location>
        <position position="197"/>
    </location>
    <ligand>
        <name>L-glutamine</name>
        <dbReference type="ChEBI" id="CHEBI:58359"/>
    </ligand>
</feature>
<dbReference type="Proteomes" id="UP000075606">
    <property type="component" value="Unassembled WGS sequence"/>
</dbReference>